<dbReference type="OrthoDB" id="74479at2759"/>
<sequence length="658" mass="71261">MSEKLKADVVPIGPLALTNLGPASTNSEARKSTTSSGKFATFSKLVVPERAPFRHGLVLALLCTGFATIVAITTYYLNQIANTPIFFGTVMDTFSNNPEEVPIGALLRGSGVLSAVSAGSANPPSLIDLYTTSCTDAACAAAYAPTALLAWKILGNAFALIPNFDQTAFQDPAQTVQFSHINNLAGKNTPLAQFYIDGKSIAITCMIRRASFYLTQQAASTAVNDALAFCSQRNYDANWGCENEVDPTVNTYVLQMNKGVASFIGVVKRNQVYMNAGRQAELSGGLSGGVFLQSVPGVDEYQGGVVQASAPWDVLAVTSCATLNPSTNSGWLLQMQGVVTMTWKCDSLMLTNSIVLWVMTLYLVLLQTIFLRRSVICVMPVYMSKNVVGAAILFVAFWGNENLQALSTFLRQNPVVGFNTTFYALCGAAQIASIVGIMTGTAIQIWFNPLIVTQTWLLLAFSLVNWVVVFVLEGFVFPYASSNTPTTCALTSSTNCYTFSAISNTYFVSAIVCGFVVLLAILTIYYDAYRRPDPIVIAAENSMLQYLTVSDFSTIATTTRGCSLVDSKSGATLIDEGVLLIKNMLHVSNSNLTRLSNVQYEVIFRFIPTRLLKRLFSETVGSILIYKVVDGKITGEFTHKFLHEMEIGSMDKVSGYIS</sequence>
<keyword evidence="1" id="KW-1133">Transmembrane helix</keyword>
<organism evidence="2 3">
    <name type="scientific">Saprolegnia diclina (strain VS20)</name>
    <dbReference type="NCBI Taxonomy" id="1156394"/>
    <lineage>
        <taxon>Eukaryota</taxon>
        <taxon>Sar</taxon>
        <taxon>Stramenopiles</taxon>
        <taxon>Oomycota</taxon>
        <taxon>Saprolegniomycetes</taxon>
        <taxon>Saprolegniales</taxon>
        <taxon>Saprolegniaceae</taxon>
        <taxon>Saprolegnia</taxon>
    </lineage>
</organism>
<feature type="transmembrane region" description="Helical" evidence="1">
    <location>
        <begin position="354"/>
        <end position="371"/>
    </location>
</feature>
<feature type="transmembrane region" description="Helical" evidence="1">
    <location>
        <begin position="57"/>
        <end position="77"/>
    </location>
</feature>
<feature type="transmembrane region" description="Helical" evidence="1">
    <location>
        <begin position="506"/>
        <end position="526"/>
    </location>
</feature>
<dbReference type="Proteomes" id="UP000030762">
    <property type="component" value="Unassembled WGS sequence"/>
</dbReference>
<feature type="transmembrane region" description="Helical" evidence="1">
    <location>
        <begin position="420"/>
        <end position="443"/>
    </location>
</feature>
<dbReference type="RefSeq" id="XP_008607317.1">
    <property type="nucleotide sequence ID" value="XM_008609095.1"/>
</dbReference>
<reference evidence="2 3" key="1">
    <citation type="submission" date="2012-04" db="EMBL/GenBank/DDBJ databases">
        <title>The Genome Sequence of Saprolegnia declina VS20.</title>
        <authorList>
            <consortium name="The Broad Institute Genome Sequencing Platform"/>
            <person name="Russ C."/>
            <person name="Nusbaum C."/>
            <person name="Tyler B."/>
            <person name="van West P."/>
            <person name="Dieguez-Uribeondo J."/>
            <person name="de Bruijn I."/>
            <person name="Tripathy S."/>
            <person name="Jiang R."/>
            <person name="Young S.K."/>
            <person name="Zeng Q."/>
            <person name="Gargeya S."/>
            <person name="Fitzgerald M."/>
            <person name="Haas B."/>
            <person name="Abouelleil A."/>
            <person name="Alvarado L."/>
            <person name="Arachchi H.M."/>
            <person name="Berlin A."/>
            <person name="Chapman S.B."/>
            <person name="Goldberg J."/>
            <person name="Griggs A."/>
            <person name="Gujja S."/>
            <person name="Hansen M."/>
            <person name="Howarth C."/>
            <person name="Imamovic A."/>
            <person name="Larimer J."/>
            <person name="McCowen C."/>
            <person name="Montmayeur A."/>
            <person name="Murphy C."/>
            <person name="Neiman D."/>
            <person name="Pearson M."/>
            <person name="Priest M."/>
            <person name="Roberts A."/>
            <person name="Saif S."/>
            <person name="Shea T."/>
            <person name="Sisk P."/>
            <person name="Sykes S."/>
            <person name="Wortman J."/>
            <person name="Nusbaum C."/>
            <person name="Birren B."/>
        </authorList>
    </citation>
    <scope>NUCLEOTIDE SEQUENCE [LARGE SCALE GENOMIC DNA]</scope>
    <source>
        <strain evidence="2 3">VS20</strain>
    </source>
</reference>
<keyword evidence="1" id="KW-0812">Transmembrane</keyword>
<proteinExistence type="predicted"/>
<accession>T0QX42</accession>
<evidence type="ECO:0000313" key="2">
    <source>
        <dbReference type="EMBL" id="EQC39256.1"/>
    </source>
</evidence>
<evidence type="ECO:0008006" key="4">
    <source>
        <dbReference type="Google" id="ProtNLM"/>
    </source>
</evidence>
<protein>
    <recommendedName>
        <fullName evidence="4">Transmembrane protein</fullName>
    </recommendedName>
</protein>
<evidence type="ECO:0000313" key="3">
    <source>
        <dbReference type="Proteomes" id="UP000030762"/>
    </source>
</evidence>
<keyword evidence="3" id="KW-1185">Reference proteome</keyword>
<dbReference type="VEuPathDB" id="FungiDB:SDRG_03461"/>
<keyword evidence="1" id="KW-0472">Membrane</keyword>
<feature type="transmembrane region" description="Helical" evidence="1">
    <location>
        <begin position="383"/>
        <end position="400"/>
    </location>
</feature>
<dbReference type="InParanoid" id="T0QX42"/>
<dbReference type="AlphaFoldDB" id="T0QX42"/>
<dbReference type="OMA" id="WGCENEV"/>
<feature type="transmembrane region" description="Helical" evidence="1">
    <location>
        <begin position="455"/>
        <end position="477"/>
    </location>
</feature>
<name>T0QX42_SAPDV</name>
<evidence type="ECO:0000256" key="1">
    <source>
        <dbReference type="SAM" id="Phobius"/>
    </source>
</evidence>
<gene>
    <name evidence="2" type="ORF">SDRG_03461</name>
</gene>
<dbReference type="EMBL" id="JH767139">
    <property type="protein sequence ID" value="EQC39256.1"/>
    <property type="molecule type" value="Genomic_DNA"/>
</dbReference>
<dbReference type="GeneID" id="19944188"/>